<reference evidence="2 3" key="1">
    <citation type="journal article" date="2022" name="Allergy">
        <title>Genome assembly and annotation of Periplaneta americana reveal a comprehensive cockroach allergen profile.</title>
        <authorList>
            <person name="Wang L."/>
            <person name="Xiong Q."/>
            <person name="Saelim N."/>
            <person name="Wang L."/>
            <person name="Nong W."/>
            <person name="Wan A.T."/>
            <person name="Shi M."/>
            <person name="Liu X."/>
            <person name="Cao Q."/>
            <person name="Hui J.H.L."/>
            <person name="Sookrung N."/>
            <person name="Leung T.F."/>
            <person name="Tungtrongchitr A."/>
            <person name="Tsui S.K.W."/>
        </authorList>
    </citation>
    <scope>NUCLEOTIDE SEQUENCE [LARGE SCALE GENOMIC DNA]</scope>
    <source>
        <strain evidence="2">PWHHKU_190912</strain>
    </source>
</reference>
<comment type="caution">
    <text evidence="2">The sequence shown here is derived from an EMBL/GenBank/DDBJ whole genome shotgun (WGS) entry which is preliminary data.</text>
</comment>
<sequence>MAGLCEGGNEPSGSLKAICKHNTDKIRPPVTDYVQKTRFRSLLRLFAMEAETRRRGMKPLLPTQPSTGANLIGPHHVFQIYPAFAHIGIGLRENPGQNLKQVTCPDQESKPGHLVSRPEALTVSPQIILDRPQKKWNENVAERSVYDLDDGDDYDDDDDGDEVDDK</sequence>
<protein>
    <submittedName>
        <fullName evidence="2">Uncharacterized protein</fullName>
    </submittedName>
</protein>
<name>A0ABQ8TMF8_PERAM</name>
<organism evidence="2 3">
    <name type="scientific">Periplaneta americana</name>
    <name type="common">American cockroach</name>
    <name type="synonym">Blatta americana</name>
    <dbReference type="NCBI Taxonomy" id="6978"/>
    <lineage>
        <taxon>Eukaryota</taxon>
        <taxon>Metazoa</taxon>
        <taxon>Ecdysozoa</taxon>
        <taxon>Arthropoda</taxon>
        <taxon>Hexapoda</taxon>
        <taxon>Insecta</taxon>
        <taxon>Pterygota</taxon>
        <taxon>Neoptera</taxon>
        <taxon>Polyneoptera</taxon>
        <taxon>Dictyoptera</taxon>
        <taxon>Blattodea</taxon>
        <taxon>Blattoidea</taxon>
        <taxon>Blattidae</taxon>
        <taxon>Blattinae</taxon>
        <taxon>Periplaneta</taxon>
    </lineage>
</organism>
<proteinExistence type="predicted"/>
<evidence type="ECO:0000256" key="1">
    <source>
        <dbReference type="SAM" id="MobiDB-lite"/>
    </source>
</evidence>
<accession>A0ABQ8TMF8</accession>
<dbReference type="Proteomes" id="UP001148838">
    <property type="component" value="Unassembled WGS sequence"/>
</dbReference>
<feature type="compositionally biased region" description="Basic and acidic residues" evidence="1">
    <location>
        <begin position="132"/>
        <end position="146"/>
    </location>
</feature>
<keyword evidence="3" id="KW-1185">Reference proteome</keyword>
<gene>
    <name evidence="2" type="ORF">ANN_09727</name>
</gene>
<dbReference type="EMBL" id="JAJSOF020000005">
    <property type="protein sequence ID" value="KAJ4447719.1"/>
    <property type="molecule type" value="Genomic_DNA"/>
</dbReference>
<feature type="compositionally biased region" description="Acidic residues" evidence="1">
    <location>
        <begin position="147"/>
        <end position="166"/>
    </location>
</feature>
<evidence type="ECO:0000313" key="3">
    <source>
        <dbReference type="Proteomes" id="UP001148838"/>
    </source>
</evidence>
<evidence type="ECO:0000313" key="2">
    <source>
        <dbReference type="EMBL" id="KAJ4447719.1"/>
    </source>
</evidence>
<feature type="region of interest" description="Disordered" evidence="1">
    <location>
        <begin position="132"/>
        <end position="166"/>
    </location>
</feature>